<dbReference type="STRING" id="1811193.A0O21_05765"/>
<name>A0A172Q7X7_9STRE</name>
<keyword evidence="5" id="KW-0472">Membrane</keyword>
<dbReference type="CDD" id="cd04268">
    <property type="entry name" value="ZnMc_MMP_like"/>
    <property type="match status" value="1"/>
</dbReference>
<dbReference type="RefSeq" id="WP_067062679.1">
    <property type="nucleotide sequence ID" value="NZ_CP014699.1"/>
</dbReference>
<dbReference type="InterPro" id="IPR001818">
    <property type="entry name" value="Pept_M10_metallopeptidase"/>
</dbReference>
<feature type="domain" description="Peptidase M10 metallopeptidase" evidence="6">
    <location>
        <begin position="110"/>
        <end position="237"/>
    </location>
</feature>
<evidence type="ECO:0000313" key="8">
    <source>
        <dbReference type="Proteomes" id="UP000077317"/>
    </source>
</evidence>
<evidence type="ECO:0000256" key="1">
    <source>
        <dbReference type="ARBA" id="ARBA00022670"/>
    </source>
</evidence>
<dbReference type="Pfam" id="PF00413">
    <property type="entry name" value="Peptidase_M10"/>
    <property type="match status" value="1"/>
</dbReference>
<reference evidence="7 8" key="1">
    <citation type="journal article" date="2016" name="Int. J. Syst. Evol. Microbiol.">
        <title>Streptococcuspantholopis sp. nov., isolated from faeces of the Tibetan antelope (Pantholops hodgsonii).</title>
        <authorList>
            <person name="Bai X."/>
            <person name="Xiong Y."/>
            <person name="Lu S."/>
            <person name="Jin D."/>
            <person name="Lai X."/>
            <person name="Yang J."/>
            <person name="Niu L."/>
            <person name="Hu S."/>
            <person name="Meng X."/>
            <person name="Pu J."/>
            <person name="Ye C."/>
            <person name="Xu J."/>
        </authorList>
    </citation>
    <scope>NUCLEOTIDE SEQUENCE [LARGE SCALE GENOMIC DNA]</scope>
    <source>
        <strain evidence="7 8">TA 26</strain>
    </source>
</reference>
<keyword evidence="1 7" id="KW-0645">Protease</keyword>
<proteinExistence type="predicted"/>
<keyword evidence="8" id="KW-1185">Reference proteome</keyword>
<evidence type="ECO:0000256" key="2">
    <source>
        <dbReference type="ARBA" id="ARBA00022723"/>
    </source>
</evidence>
<dbReference type="InterPro" id="IPR024079">
    <property type="entry name" value="MetalloPept_cat_dom_sf"/>
</dbReference>
<dbReference type="AlphaFoldDB" id="A0A172Q7X7"/>
<keyword evidence="5" id="KW-1133">Transmembrane helix</keyword>
<protein>
    <submittedName>
        <fullName evidence="7">Zn-dependent protease</fullName>
    </submittedName>
</protein>
<dbReference type="GO" id="GO:0008270">
    <property type="term" value="F:zinc ion binding"/>
    <property type="evidence" value="ECO:0007669"/>
    <property type="project" value="InterPro"/>
</dbReference>
<dbReference type="GO" id="GO:0031012">
    <property type="term" value="C:extracellular matrix"/>
    <property type="evidence" value="ECO:0007669"/>
    <property type="project" value="InterPro"/>
</dbReference>
<reference evidence="8" key="2">
    <citation type="submission" date="2016-03" db="EMBL/GenBank/DDBJ databases">
        <title>Streptococcus antelopensis sp. nov., isolated from the feces of the Tibetan antelope (Pantholops hodgsonii) in Hoh Xil National Nature Reserve, Qinghai, China.</title>
        <authorList>
            <person name="Bai X."/>
        </authorList>
    </citation>
    <scope>NUCLEOTIDE SEQUENCE [LARGE SCALE GENOMIC DNA]</scope>
    <source>
        <strain evidence="8">TA 26</strain>
    </source>
</reference>
<dbReference type="GO" id="GO:0004222">
    <property type="term" value="F:metalloendopeptidase activity"/>
    <property type="evidence" value="ECO:0007669"/>
    <property type="project" value="InterPro"/>
</dbReference>
<dbReference type="SUPFAM" id="SSF55486">
    <property type="entry name" value="Metalloproteases ('zincins'), catalytic domain"/>
    <property type="match status" value="1"/>
</dbReference>
<accession>A0A172Q7X7</accession>
<evidence type="ECO:0000256" key="4">
    <source>
        <dbReference type="ARBA" id="ARBA00022833"/>
    </source>
</evidence>
<sequence length="238" mass="26392">MKNLFRMILFIPRLIFRMIWHLFWGIVKTALVIAIILFALAYYANHSGSDLAQSFSGMMDNVAAFFADTKSDGLQNKLANLSTEDFTYYSGARWAQNSATVYIDTEVPTLINAYETAIANWNATGAFTFTIVTNPEEADIIATDYSDSSSQAAGLAETEINAVTNQISHVEVKLNTYYLLNDSYSYTLDRIIHTAEHELGHAIGLAHDDSETSVMQSSGSYYGIQEADISAVQQLYAD</sequence>
<evidence type="ECO:0000256" key="3">
    <source>
        <dbReference type="ARBA" id="ARBA00022801"/>
    </source>
</evidence>
<evidence type="ECO:0000313" key="7">
    <source>
        <dbReference type="EMBL" id="AND79566.1"/>
    </source>
</evidence>
<keyword evidence="4" id="KW-0862">Zinc</keyword>
<evidence type="ECO:0000259" key="6">
    <source>
        <dbReference type="Pfam" id="PF00413"/>
    </source>
</evidence>
<dbReference type="EMBL" id="CP014699">
    <property type="protein sequence ID" value="AND79566.1"/>
    <property type="molecule type" value="Genomic_DNA"/>
</dbReference>
<dbReference type="Proteomes" id="UP000077317">
    <property type="component" value="Chromosome"/>
</dbReference>
<dbReference type="Gene3D" id="3.40.390.10">
    <property type="entry name" value="Collagenase (Catalytic Domain)"/>
    <property type="match status" value="1"/>
</dbReference>
<keyword evidence="2" id="KW-0479">Metal-binding</keyword>
<gene>
    <name evidence="7" type="ORF">A0O21_05765</name>
</gene>
<keyword evidence="5" id="KW-0812">Transmembrane</keyword>
<dbReference type="OrthoDB" id="2148705at2"/>
<organism evidence="7 8">
    <name type="scientific">Streptococcus pantholopis</name>
    <dbReference type="NCBI Taxonomy" id="1811193"/>
    <lineage>
        <taxon>Bacteria</taxon>
        <taxon>Bacillati</taxon>
        <taxon>Bacillota</taxon>
        <taxon>Bacilli</taxon>
        <taxon>Lactobacillales</taxon>
        <taxon>Streptococcaceae</taxon>
        <taxon>Streptococcus</taxon>
    </lineage>
</organism>
<keyword evidence="3" id="KW-0378">Hydrolase</keyword>
<dbReference type="GO" id="GO:0006508">
    <property type="term" value="P:proteolysis"/>
    <property type="evidence" value="ECO:0007669"/>
    <property type="project" value="UniProtKB-KW"/>
</dbReference>
<dbReference type="KEGG" id="spat:A0O21_05765"/>
<feature type="transmembrane region" description="Helical" evidence="5">
    <location>
        <begin position="21"/>
        <end position="44"/>
    </location>
</feature>
<evidence type="ECO:0000256" key="5">
    <source>
        <dbReference type="SAM" id="Phobius"/>
    </source>
</evidence>